<dbReference type="RefSeq" id="WP_013659146.1">
    <property type="nucleotide sequence ID" value="NC_015275.1"/>
</dbReference>
<proteinExistence type="predicted"/>
<evidence type="ECO:0000313" key="4">
    <source>
        <dbReference type="EMBL" id="ADZ85875.1"/>
    </source>
</evidence>
<feature type="domain" description="HTH tetR-type" evidence="3">
    <location>
        <begin position="1"/>
        <end position="61"/>
    </location>
</feature>
<dbReference type="STRING" id="642492.Clole_4203"/>
<keyword evidence="5" id="KW-1185">Reference proteome</keyword>
<evidence type="ECO:0000256" key="1">
    <source>
        <dbReference type="ARBA" id="ARBA00023125"/>
    </source>
</evidence>
<dbReference type="InterPro" id="IPR001647">
    <property type="entry name" value="HTH_TetR"/>
</dbReference>
<dbReference type="Gene3D" id="1.10.357.10">
    <property type="entry name" value="Tetracycline Repressor, domain 2"/>
    <property type="match status" value="1"/>
</dbReference>
<dbReference type="eggNOG" id="COG1309">
    <property type="taxonomic scope" value="Bacteria"/>
</dbReference>
<dbReference type="Proteomes" id="UP000008467">
    <property type="component" value="Chromosome"/>
</dbReference>
<dbReference type="SUPFAM" id="SSF48498">
    <property type="entry name" value="Tetracyclin repressor-like, C-terminal domain"/>
    <property type="match status" value="1"/>
</dbReference>
<dbReference type="PANTHER" id="PTHR43479">
    <property type="entry name" value="ACREF/ENVCD OPERON REPRESSOR-RELATED"/>
    <property type="match status" value="1"/>
</dbReference>
<dbReference type="AlphaFoldDB" id="F2JMW0"/>
<name>F2JMW0_CELLD</name>
<dbReference type="GO" id="GO:0003677">
    <property type="term" value="F:DNA binding"/>
    <property type="evidence" value="ECO:0007669"/>
    <property type="project" value="UniProtKB-UniRule"/>
</dbReference>
<feature type="DNA-binding region" description="H-T-H motif" evidence="2">
    <location>
        <begin position="24"/>
        <end position="43"/>
    </location>
</feature>
<dbReference type="PROSITE" id="PS50977">
    <property type="entry name" value="HTH_TETR_2"/>
    <property type="match status" value="1"/>
</dbReference>
<dbReference type="KEGG" id="cle:Clole_4203"/>
<reference evidence="4 5" key="1">
    <citation type="journal article" date="2011" name="J. Bacteriol.">
        <title>Complete genome sequence of the cellulose-degrading bacterium Cellulosilyticum lentocellum.</title>
        <authorList>
            <consortium name="US DOE Joint Genome Institute"/>
            <person name="Miller D.A."/>
            <person name="Suen G."/>
            <person name="Bruce D."/>
            <person name="Copeland A."/>
            <person name="Cheng J.F."/>
            <person name="Detter C."/>
            <person name="Goodwin L.A."/>
            <person name="Han C.S."/>
            <person name="Hauser L.J."/>
            <person name="Land M.L."/>
            <person name="Lapidus A."/>
            <person name="Lucas S."/>
            <person name="Meincke L."/>
            <person name="Pitluck S."/>
            <person name="Tapia R."/>
            <person name="Teshima H."/>
            <person name="Woyke T."/>
            <person name="Fox B.G."/>
            <person name="Angert E.R."/>
            <person name="Currie C.R."/>
        </authorList>
    </citation>
    <scope>NUCLEOTIDE SEQUENCE [LARGE SCALE GENOMIC DNA]</scope>
    <source>
        <strain evidence="5">ATCC 49066 / DSM 5427 / NCIMB 11756 / RHM5</strain>
    </source>
</reference>
<dbReference type="SUPFAM" id="SSF46689">
    <property type="entry name" value="Homeodomain-like"/>
    <property type="match status" value="1"/>
</dbReference>
<dbReference type="EMBL" id="CP002582">
    <property type="protein sequence ID" value="ADZ85875.1"/>
    <property type="molecule type" value="Genomic_DNA"/>
</dbReference>
<keyword evidence="1 2" id="KW-0238">DNA-binding</keyword>
<evidence type="ECO:0000313" key="5">
    <source>
        <dbReference type="Proteomes" id="UP000008467"/>
    </source>
</evidence>
<dbReference type="InterPro" id="IPR050624">
    <property type="entry name" value="HTH-type_Tx_Regulator"/>
</dbReference>
<protein>
    <submittedName>
        <fullName evidence="4">Regulatory protein TetR</fullName>
    </submittedName>
</protein>
<accession>F2JMW0</accession>
<gene>
    <name evidence="4" type="ordered locus">Clole_4203</name>
</gene>
<dbReference type="PANTHER" id="PTHR43479:SF11">
    <property type="entry name" value="ACREF_ENVCD OPERON REPRESSOR-RELATED"/>
    <property type="match status" value="1"/>
</dbReference>
<dbReference type="HOGENOM" id="CLU_069356_34_0_9"/>
<evidence type="ECO:0000256" key="2">
    <source>
        <dbReference type="PROSITE-ProRule" id="PRU00335"/>
    </source>
</evidence>
<sequence length="201" mass="24087">MKTKEKIVYEALTLFSMQGYNAVSVRDISRAVGIKESSLYNHFKNKQDIFDGVVEVCYEKATTFYEAMQIPYTIGDSKVDMYQGISNELLMQITFKIFEYYFCDEYAVKFRRMLIIEQFNNKKIQELYRKLYMEDVIHFQSSIFKYLISKGEFRSVDPEYIAIAFYSPIFLMLNQYDEFDEEVKQKLKRHVLEFKEAFKPE</sequence>
<dbReference type="InterPro" id="IPR036271">
    <property type="entry name" value="Tet_transcr_reg_TetR-rel_C_sf"/>
</dbReference>
<dbReference type="InterPro" id="IPR009057">
    <property type="entry name" value="Homeodomain-like_sf"/>
</dbReference>
<organism evidence="4 5">
    <name type="scientific">Cellulosilyticum lentocellum (strain ATCC 49066 / DSM 5427 / NCIMB 11756 / RHM5)</name>
    <name type="common">Clostridium lentocellum</name>
    <dbReference type="NCBI Taxonomy" id="642492"/>
    <lineage>
        <taxon>Bacteria</taxon>
        <taxon>Bacillati</taxon>
        <taxon>Bacillota</taxon>
        <taxon>Clostridia</taxon>
        <taxon>Lachnospirales</taxon>
        <taxon>Cellulosilyticaceae</taxon>
        <taxon>Cellulosilyticum</taxon>
    </lineage>
</organism>
<dbReference type="PRINTS" id="PR00455">
    <property type="entry name" value="HTHTETR"/>
</dbReference>
<dbReference type="Pfam" id="PF00440">
    <property type="entry name" value="TetR_N"/>
    <property type="match status" value="1"/>
</dbReference>
<evidence type="ECO:0000259" key="3">
    <source>
        <dbReference type="PROSITE" id="PS50977"/>
    </source>
</evidence>